<evidence type="ECO:0000313" key="6">
    <source>
        <dbReference type="EMBL" id="GLK52752.1"/>
    </source>
</evidence>
<sequence length="201" mass="22086">MSQDKPDTKKFDLAESPGHLLHRAQQFAAERFMKAMAGAKLTQRQFAVLHATGGNEGLTQTELVKVTGIDRSTLAELVARMVRNGLLEREKLPDDGRANAVRLTDDGRALLEAATLGAMEADKAILSALPKNKRASFLETLRRIALTLEKGEEEAKKAREKAKEKKKKAKKKAKEKAKEKAKKAAKKAKKAEKASQEQVSA</sequence>
<feature type="domain" description="HTH marR-type" evidence="5">
    <location>
        <begin position="14"/>
        <end position="146"/>
    </location>
</feature>
<evidence type="ECO:0000313" key="7">
    <source>
        <dbReference type="Proteomes" id="UP001143486"/>
    </source>
</evidence>
<dbReference type="EMBL" id="BSFE01000006">
    <property type="protein sequence ID" value="GLK52752.1"/>
    <property type="molecule type" value="Genomic_DNA"/>
</dbReference>
<dbReference type="PANTHER" id="PTHR42756:SF1">
    <property type="entry name" value="TRANSCRIPTIONAL REPRESSOR OF EMRAB OPERON"/>
    <property type="match status" value="1"/>
</dbReference>
<feature type="region of interest" description="Disordered" evidence="4">
    <location>
        <begin position="150"/>
        <end position="201"/>
    </location>
</feature>
<dbReference type="InterPro" id="IPR036390">
    <property type="entry name" value="WH_DNA-bd_sf"/>
</dbReference>
<reference evidence="6" key="2">
    <citation type="submission" date="2023-01" db="EMBL/GenBank/DDBJ databases">
        <authorList>
            <person name="Sun Q."/>
            <person name="Evtushenko L."/>
        </authorList>
    </citation>
    <scope>NUCLEOTIDE SEQUENCE</scope>
    <source>
        <strain evidence="6">VKM B-1513</strain>
    </source>
</reference>
<proteinExistence type="predicted"/>
<dbReference type="PROSITE" id="PS50995">
    <property type="entry name" value="HTH_MARR_2"/>
    <property type="match status" value="1"/>
</dbReference>
<dbReference type="PANTHER" id="PTHR42756">
    <property type="entry name" value="TRANSCRIPTIONAL REGULATOR, MARR"/>
    <property type="match status" value="1"/>
</dbReference>
<name>A0A9W6MP42_9PROT</name>
<evidence type="ECO:0000259" key="5">
    <source>
        <dbReference type="PROSITE" id="PS50995"/>
    </source>
</evidence>
<protein>
    <recommendedName>
        <fullName evidence="5">HTH marR-type domain-containing protein</fullName>
    </recommendedName>
</protein>
<dbReference type="PROSITE" id="PS01117">
    <property type="entry name" value="HTH_MARR_1"/>
    <property type="match status" value="1"/>
</dbReference>
<dbReference type="Gene3D" id="1.10.10.10">
    <property type="entry name" value="Winged helix-like DNA-binding domain superfamily/Winged helix DNA-binding domain"/>
    <property type="match status" value="1"/>
</dbReference>
<dbReference type="GO" id="GO:0003677">
    <property type="term" value="F:DNA binding"/>
    <property type="evidence" value="ECO:0007669"/>
    <property type="project" value="UniProtKB-KW"/>
</dbReference>
<evidence type="ECO:0000256" key="3">
    <source>
        <dbReference type="ARBA" id="ARBA00023163"/>
    </source>
</evidence>
<dbReference type="Proteomes" id="UP001143486">
    <property type="component" value="Unassembled WGS sequence"/>
</dbReference>
<comment type="caution">
    <text evidence="6">The sequence shown here is derived from an EMBL/GenBank/DDBJ whole genome shotgun (WGS) entry which is preliminary data.</text>
</comment>
<dbReference type="AlphaFoldDB" id="A0A9W6MP42"/>
<gene>
    <name evidence="6" type="ORF">GCM10017621_22600</name>
</gene>
<keyword evidence="3" id="KW-0804">Transcription</keyword>
<feature type="compositionally biased region" description="Basic and acidic residues" evidence="4">
    <location>
        <begin position="150"/>
        <end position="163"/>
    </location>
</feature>
<dbReference type="GO" id="GO:0003700">
    <property type="term" value="F:DNA-binding transcription factor activity"/>
    <property type="evidence" value="ECO:0007669"/>
    <property type="project" value="InterPro"/>
</dbReference>
<reference evidence="6" key="1">
    <citation type="journal article" date="2014" name="Int. J. Syst. Evol. Microbiol.">
        <title>Complete genome sequence of Corynebacterium casei LMG S-19264T (=DSM 44701T), isolated from a smear-ripened cheese.</title>
        <authorList>
            <consortium name="US DOE Joint Genome Institute (JGI-PGF)"/>
            <person name="Walter F."/>
            <person name="Albersmeier A."/>
            <person name="Kalinowski J."/>
            <person name="Ruckert C."/>
        </authorList>
    </citation>
    <scope>NUCLEOTIDE SEQUENCE</scope>
    <source>
        <strain evidence="6">VKM B-1513</strain>
    </source>
</reference>
<evidence type="ECO:0000256" key="4">
    <source>
        <dbReference type="SAM" id="MobiDB-lite"/>
    </source>
</evidence>
<dbReference type="SUPFAM" id="SSF46785">
    <property type="entry name" value="Winged helix' DNA-binding domain"/>
    <property type="match status" value="1"/>
</dbReference>
<evidence type="ECO:0000256" key="2">
    <source>
        <dbReference type="ARBA" id="ARBA00023125"/>
    </source>
</evidence>
<dbReference type="InterPro" id="IPR023187">
    <property type="entry name" value="Tscrpt_reg_MarR-type_CS"/>
</dbReference>
<dbReference type="Pfam" id="PF12802">
    <property type="entry name" value="MarR_2"/>
    <property type="match status" value="1"/>
</dbReference>
<organism evidence="6 7">
    <name type="scientific">Maricaulis virginensis</name>
    <dbReference type="NCBI Taxonomy" id="144022"/>
    <lineage>
        <taxon>Bacteria</taxon>
        <taxon>Pseudomonadati</taxon>
        <taxon>Pseudomonadota</taxon>
        <taxon>Alphaproteobacteria</taxon>
        <taxon>Maricaulales</taxon>
        <taxon>Maricaulaceae</taxon>
        <taxon>Maricaulis</taxon>
    </lineage>
</organism>
<accession>A0A9W6MP42</accession>
<dbReference type="PRINTS" id="PR00598">
    <property type="entry name" value="HTHMARR"/>
</dbReference>
<dbReference type="InterPro" id="IPR000835">
    <property type="entry name" value="HTH_MarR-typ"/>
</dbReference>
<dbReference type="RefSeq" id="WP_271187114.1">
    <property type="nucleotide sequence ID" value="NZ_BSFE01000006.1"/>
</dbReference>
<evidence type="ECO:0000256" key="1">
    <source>
        <dbReference type="ARBA" id="ARBA00023015"/>
    </source>
</evidence>
<dbReference type="SMART" id="SM00347">
    <property type="entry name" value="HTH_MARR"/>
    <property type="match status" value="1"/>
</dbReference>
<keyword evidence="1" id="KW-0805">Transcription regulation</keyword>
<keyword evidence="7" id="KW-1185">Reference proteome</keyword>
<dbReference type="InterPro" id="IPR036388">
    <property type="entry name" value="WH-like_DNA-bd_sf"/>
</dbReference>
<keyword evidence="2" id="KW-0238">DNA-binding</keyword>
<feature type="compositionally biased region" description="Basic residues" evidence="4">
    <location>
        <begin position="164"/>
        <end position="190"/>
    </location>
</feature>